<dbReference type="PANTHER" id="PTHR11735">
    <property type="entry name" value="TRNA N6-ADENOSINE THREONYLCARBAMOYLTRANSFERASE"/>
    <property type="match status" value="1"/>
</dbReference>
<dbReference type="PRINTS" id="PR00789">
    <property type="entry name" value="OSIALOPTASE"/>
</dbReference>
<keyword evidence="5 8" id="KW-0408">Iron</keyword>
<feature type="binding site" evidence="8">
    <location>
        <position position="184"/>
    </location>
    <ligand>
        <name>substrate</name>
    </ligand>
</feature>
<dbReference type="SUPFAM" id="SSF53067">
    <property type="entry name" value="Actin-like ATPase domain"/>
    <property type="match status" value="2"/>
</dbReference>
<evidence type="ECO:0000256" key="8">
    <source>
        <dbReference type="HAMAP-Rule" id="MF_01445"/>
    </source>
</evidence>
<dbReference type="PANTHER" id="PTHR11735:SF6">
    <property type="entry name" value="TRNA N6-ADENOSINE THREONYLCARBAMOYLTRANSFERASE, MITOCHONDRIAL"/>
    <property type="match status" value="1"/>
</dbReference>
<evidence type="ECO:0000256" key="1">
    <source>
        <dbReference type="ARBA" id="ARBA00022490"/>
    </source>
</evidence>
<dbReference type="NCBIfam" id="TIGR03723">
    <property type="entry name" value="T6A_TsaD_YgjD"/>
    <property type="match status" value="1"/>
</dbReference>
<feature type="binding site" evidence="8">
    <location>
        <position position="167"/>
    </location>
    <ligand>
        <name>substrate</name>
    </ligand>
</feature>
<evidence type="ECO:0000313" key="11">
    <source>
        <dbReference type="Proteomes" id="UP000824073"/>
    </source>
</evidence>
<dbReference type="EC" id="2.3.1.234" evidence="8"/>
<keyword evidence="4 8" id="KW-0479">Metal-binding</keyword>
<dbReference type="GO" id="GO:0005506">
    <property type="term" value="F:iron ion binding"/>
    <property type="evidence" value="ECO:0007669"/>
    <property type="project" value="UniProtKB-UniRule"/>
</dbReference>
<dbReference type="AlphaFoldDB" id="A0A9D1ITH5"/>
<feature type="binding site" evidence="8">
    <location>
        <position position="274"/>
    </location>
    <ligand>
        <name>substrate</name>
    </ligand>
</feature>
<evidence type="ECO:0000256" key="5">
    <source>
        <dbReference type="ARBA" id="ARBA00023004"/>
    </source>
</evidence>
<accession>A0A9D1ITH5</accession>
<dbReference type="NCBIfam" id="TIGR00329">
    <property type="entry name" value="gcp_kae1"/>
    <property type="match status" value="1"/>
</dbReference>
<sequence length="341" mass="35259">MIILAIESSCDETAAAVSRNGREILSDVVYSQADMHALYGGVVPEIASRQHAEKVSLVAEEALRQAGIGRADIDAVAATCAPGLIGALLVGANFAKACALALGVPFIPVHHIRGHIAACYVADPALEPPFTALVASGGHTVVIDVQDYTRMEVLGASRDDAAGEAFDKIARVLSLPYPGGAALDRLAQGGDPGRYRLPRAGVHGAPFDFSFSGLKTAAVNLVHNTAQKGETVDRAALAAGVCQAVADSIVPRVIEAALHRGRKTVAAAGGVAANSVLRAQLERACRENGLSLCLPPLRLCGDNGSMVAAQAYYEYLAGNIGTSAQNCYATLPASELLTQQV</sequence>
<keyword evidence="3 8" id="KW-0819">tRNA processing</keyword>
<comment type="similarity">
    <text evidence="8">Belongs to the KAE1 / TsaD family.</text>
</comment>
<dbReference type="GO" id="GO:0061711">
    <property type="term" value="F:tRNA N(6)-L-threonylcarbamoyladenine synthase activity"/>
    <property type="evidence" value="ECO:0007669"/>
    <property type="project" value="UniProtKB-EC"/>
</dbReference>
<feature type="binding site" evidence="8">
    <location>
        <position position="115"/>
    </location>
    <ligand>
        <name>Fe cation</name>
        <dbReference type="ChEBI" id="CHEBI:24875"/>
    </ligand>
</feature>
<evidence type="ECO:0000256" key="4">
    <source>
        <dbReference type="ARBA" id="ARBA00022723"/>
    </source>
</evidence>
<dbReference type="Gene3D" id="3.30.420.40">
    <property type="match status" value="2"/>
</dbReference>
<dbReference type="Proteomes" id="UP000824073">
    <property type="component" value="Unassembled WGS sequence"/>
</dbReference>
<dbReference type="InterPro" id="IPR043129">
    <property type="entry name" value="ATPase_NBD"/>
</dbReference>
<feature type="binding site" evidence="8">
    <location>
        <position position="111"/>
    </location>
    <ligand>
        <name>Fe cation</name>
        <dbReference type="ChEBI" id="CHEBI:24875"/>
    </ligand>
</feature>
<reference evidence="10" key="2">
    <citation type="journal article" date="2021" name="PeerJ">
        <title>Extensive microbial diversity within the chicken gut microbiome revealed by metagenomics and culture.</title>
        <authorList>
            <person name="Gilroy R."/>
            <person name="Ravi A."/>
            <person name="Getino M."/>
            <person name="Pursley I."/>
            <person name="Horton D.L."/>
            <person name="Alikhan N.F."/>
            <person name="Baker D."/>
            <person name="Gharbi K."/>
            <person name="Hall N."/>
            <person name="Watson M."/>
            <person name="Adriaenssens E.M."/>
            <person name="Foster-Nyarko E."/>
            <person name="Jarju S."/>
            <person name="Secka A."/>
            <person name="Antonio M."/>
            <person name="Oren A."/>
            <person name="Chaudhuri R.R."/>
            <person name="La Ragione R."/>
            <person name="Hildebrand F."/>
            <person name="Pallen M.J."/>
        </authorList>
    </citation>
    <scope>NUCLEOTIDE SEQUENCE</scope>
    <source>
        <strain evidence="10">CHK191-8634</strain>
    </source>
</reference>
<evidence type="ECO:0000256" key="2">
    <source>
        <dbReference type="ARBA" id="ARBA00022679"/>
    </source>
</evidence>
<evidence type="ECO:0000256" key="3">
    <source>
        <dbReference type="ARBA" id="ARBA00022694"/>
    </source>
</evidence>
<comment type="subcellular location">
    <subcellularLocation>
        <location evidence="8">Cytoplasm</location>
    </subcellularLocation>
</comment>
<evidence type="ECO:0000256" key="6">
    <source>
        <dbReference type="ARBA" id="ARBA00023315"/>
    </source>
</evidence>
<dbReference type="HAMAP" id="MF_01445">
    <property type="entry name" value="TsaD"/>
    <property type="match status" value="1"/>
</dbReference>
<protein>
    <recommendedName>
        <fullName evidence="8">tRNA N6-adenosine threonylcarbamoyltransferase</fullName>
        <ecNumber evidence="8">2.3.1.234</ecNumber>
    </recommendedName>
    <alternativeName>
        <fullName evidence="8">N6-L-threonylcarbamoyladenine synthase</fullName>
        <shortName evidence="8">t(6)A synthase</shortName>
    </alternativeName>
    <alternativeName>
        <fullName evidence="8">t(6)A37 threonylcarbamoyladenosine biosynthesis protein TsaD</fullName>
    </alternativeName>
    <alternativeName>
        <fullName evidence="8">tRNA threonylcarbamoyladenosine biosynthesis protein TsaD</fullName>
    </alternativeName>
</protein>
<dbReference type="CDD" id="cd24133">
    <property type="entry name" value="ASKHA_NBD_TsaD_bac"/>
    <property type="match status" value="1"/>
</dbReference>
<name>A0A9D1ITH5_9CLOT</name>
<dbReference type="InterPro" id="IPR000905">
    <property type="entry name" value="Gcp-like_dom"/>
</dbReference>
<feature type="domain" description="Gcp-like" evidence="9">
    <location>
        <begin position="23"/>
        <end position="308"/>
    </location>
</feature>
<keyword evidence="2 8" id="KW-0808">Transferase</keyword>
<evidence type="ECO:0000313" key="10">
    <source>
        <dbReference type="EMBL" id="HIU43052.1"/>
    </source>
</evidence>
<dbReference type="InterPro" id="IPR017860">
    <property type="entry name" value="Peptidase_M22_CS"/>
</dbReference>
<comment type="catalytic activity">
    <reaction evidence="7 8">
        <text>L-threonylcarbamoyladenylate + adenosine(37) in tRNA = N(6)-L-threonylcarbamoyladenosine(37) in tRNA + AMP + H(+)</text>
        <dbReference type="Rhea" id="RHEA:37059"/>
        <dbReference type="Rhea" id="RHEA-COMP:10162"/>
        <dbReference type="Rhea" id="RHEA-COMP:10163"/>
        <dbReference type="ChEBI" id="CHEBI:15378"/>
        <dbReference type="ChEBI" id="CHEBI:73682"/>
        <dbReference type="ChEBI" id="CHEBI:74411"/>
        <dbReference type="ChEBI" id="CHEBI:74418"/>
        <dbReference type="ChEBI" id="CHEBI:456215"/>
        <dbReference type="EC" id="2.3.1.234"/>
    </reaction>
</comment>
<keyword evidence="1 8" id="KW-0963">Cytoplasm</keyword>
<dbReference type="GO" id="GO:0002949">
    <property type="term" value="P:tRNA threonylcarbamoyladenosine modification"/>
    <property type="evidence" value="ECO:0007669"/>
    <property type="project" value="UniProtKB-UniRule"/>
</dbReference>
<comment type="function">
    <text evidence="8">Required for the formation of a threonylcarbamoyl group on adenosine at position 37 (t(6)A37) in tRNAs that read codons beginning with adenine. Is involved in the transfer of the threonylcarbamoyl moiety of threonylcarbamoyl-AMP (TC-AMP) to the N6 group of A37, together with TsaE and TsaB. TsaD likely plays a direct catalytic role in this reaction.</text>
</comment>
<dbReference type="PROSITE" id="PS01016">
    <property type="entry name" value="GLYCOPROTEASE"/>
    <property type="match status" value="1"/>
</dbReference>
<comment type="cofactor">
    <cofactor evidence="8">
        <name>Fe(2+)</name>
        <dbReference type="ChEBI" id="CHEBI:29033"/>
    </cofactor>
    <text evidence="8">Binds 1 Fe(2+) ion per subunit.</text>
</comment>
<proteinExistence type="inferred from homology"/>
<reference evidence="10" key="1">
    <citation type="submission" date="2020-10" db="EMBL/GenBank/DDBJ databases">
        <authorList>
            <person name="Gilroy R."/>
        </authorList>
    </citation>
    <scope>NUCLEOTIDE SEQUENCE</scope>
    <source>
        <strain evidence="10">CHK191-8634</strain>
    </source>
</reference>
<feature type="binding site" evidence="8">
    <location>
        <position position="302"/>
    </location>
    <ligand>
        <name>Fe cation</name>
        <dbReference type="ChEBI" id="CHEBI:24875"/>
    </ligand>
</feature>
<dbReference type="GO" id="GO:0005737">
    <property type="term" value="C:cytoplasm"/>
    <property type="evidence" value="ECO:0007669"/>
    <property type="project" value="UniProtKB-SubCell"/>
</dbReference>
<dbReference type="EMBL" id="DVMR01000022">
    <property type="protein sequence ID" value="HIU43052.1"/>
    <property type="molecule type" value="Genomic_DNA"/>
</dbReference>
<evidence type="ECO:0000256" key="7">
    <source>
        <dbReference type="ARBA" id="ARBA00048117"/>
    </source>
</evidence>
<feature type="binding site" evidence="8">
    <location>
        <begin position="134"/>
        <end position="138"/>
    </location>
    <ligand>
        <name>substrate</name>
    </ligand>
</feature>
<dbReference type="InterPro" id="IPR017861">
    <property type="entry name" value="KAE1/TsaD"/>
</dbReference>
<organism evidence="10 11">
    <name type="scientific">Candidatus Ventrousia excrementavium</name>
    <dbReference type="NCBI Taxonomy" id="2840961"/>
    <lineage>
        <taxon>Bacteria</taxon>
        <taxon>Bacillati</taxon>
        <taxon>Bacillota</taxon>
        <taxon>Clostridia</taxon>
        <taxon>Eubacteriales</taxon>
        <taxon>Clostridiaceae</taxon>
        <taxon>Clostridiaceae incertae sedis</taxon>
        <taxon>Candidatus Ventrousia</taxon>
    </lineage>
</organism>
<comment type="caution">
    <text evidence="10">The sequence shown here is derived from an EMBL/GenBank/DDBJ whole genome shotgun (WGS) entry which is preliminary data.</text>
</comment>
<dbReference type="FunFam" id="3.30.420.40:FF:000040">
    <property type="entry name" value="tRNA N6-adenosine threonylcarbamoyltransferase"/>
    <property type="match status" value="1"/>
</dbReference>
<dbReference type="Pfam" id="PF00814">
    <property type="entry name" value="TsaD"/>
    <property type="match status" value="1"/>
</dbReference>
<evidence type="ECO:0000259" key="9">
    <source>
        <dbReference type="Pfam" id="PF00814"/>
    </source>
</evidence>
<keyword evidence="6 8" id="KW-0012">Acyltransferase</keyword>
<gene>
    <name evidence="8 10" type="primary">tsaD</name>
    <name evidence="10" type="ORF">IAB67_02000</name>
</gene>
<dbReference type="InterPro" id="IPR022450">
    <property type="entry name" value="TsaD"/>
</dbReference>
<feature type="binding site" evidence="8">
    <location>
        <position position="180"/>
    </location>
    <ligand>
        <name>substrate</name>
    </ligand>
</feature>